<evidence type="ECO:0000313" key="1">
    <source>
        <dbReference type="EMBL" id="KRZ19017.1"/>
    </source>
</evidence>
<organism evidence="1 2">
    <name type="scientific">Trichinella pseudospiralis</name>
    <name type="common">Parasitic roundworm</name>
    <dbReference type="NCBI Taxonomy" id="6337"/>
    <lineage>
        <taxon>Eukaryota</taxon>
        <taxon>Metazoa</taxon>
        <taxon>Ecdysozoa</taxon>
        <taxon>Nematoda</taxon>
        <taxon>Enoplea</taxon>
        <taxon>Dorylaimia</taxon>
        <taxon>Trichinellida</taxon>
        <taxon>Trichinellidae</taxon>
        <taxon>Trichinella</taxon>
    </lineage>
</organism>
<dbReference type="AlphaFoldDB" id="A0A0V1I833"/>
<keyword evidence="2" id="KW-1185">Reference proteome</keyword>
<comment type="caution">
    <text evidence="1">The sequence shown here is derived from an EMBL/GenBank/DDBJ whole genome shotgun (WGS) entry which is preliminary data.</text>
</comment>
<evidence type="ECO:0000313" key="2">
    <source>
        <dbReference type="Proteomes" id="UP000054805"/>
    </source>
</evidence>
<reference evidence="1 2" key="1">
    <citation type="submission" date="2015-01" db="EMBL/GenBank/DDBJ databases">
        <title>Evolution of Trichinella species and genotypes.</title>
        <authorList>
            <person name="Korhonen P.K."/>
            <person name="Edoardo P."/>
            <person name="Giuseppe L.R."/>
            <person name="Gasser R.B."/>
        </authorList>
    </citation>
    <scope>NUCLEOTIDE SEQUENCE [LARGE SCALE GENOMIC DNA]</scope>
    <source>
        <strain evidence="1">ISS588</strain>
    </source>
</reference>
<proteinExistence type="predicted"/>
<gene>
    <name evidence="1" type="ORF">T4B_13732</name>
</gene>
<sequence length="103" mass="12018">MQCGRFRGLEMKLDRKFELAFKNKKWTSTMRRHPSRCVVCNLLACPITQAAIQLGCVHQPMCALSQQHVHKHGQACTLNIRGRSDADSMWQSYRRKNMYFIAF</sequence>
<dbReference type="Proteomes" id="UP000054805">
    <property type="component" value="Unassembled WGS sequence"/>
</dbReference>
<name>A0A0V1I833_TRIPS</name>
<protein>
    <submittedName>
        <fullName evidence="1">Uncharacterized protein</fullName>
    </submittedName>
</protein>
<accession>A0A0V1I833</accession>
<dbReference type="EMBL" id="JYDS01000280">
    <property type="protein sequence ID" value="KRZ19017.1"/>
    <property type="molecule type" value="Genomic_DNA"/>
</dbReference>